<keyword evidence="5 10" id="KW-0547">Nucleotide-binding</keyword>
<evidence type="ECO:0000256" key="7">
    <source>
        <dbReference type="ARBA" id="ARBA00022917"/>
    </source>
</evidence>
<protein>
    <recommendedName>
        <fullName evidence="10">Lysine--tRNA ligase</fullName>
        <ecNumber evidence="10">6.1.1.6</ecNumber>
    </recommendedName>
    <alternativeName>
        <fullName evidence="10">Lysyl-tRNA synthetase</fullName>
        <shortName evidence="10">LysRS</shortName>
    </alternativeName>
</protein>
<evidence type="ECO:0000256" key="2">
    <source>
        <dbReference type="ARBA" id="ARBA00005594"/>
    </source>
</evidence>
<comment type="similarity">
    <text evidence="2 10">Belongs to the class-I aminoacyl-tRNA synthetase family.</text>
</comment>
<reference evidence="11 12" key="1">
    <citation type="submission" date="2017-04" db="EMBL/GenBank/DDBJ databases">
        <authorList>
            <person name="Varghese N."/>
            <person name="Submissions S."/>
        </authorList>
    </citation>
    <scope>NUCLEOTIDE SEQUENCE [LARGE SCALE GENOMIC DNA]</scope>
    <source>
        <strain evidence="11 12">DSM 9789</strain>
    </source>
</reference>
<dbReference type="GO" id="GO:0004824">
    <property type="term" value="F:lysine-tRNA ligase activity"/>
    <property type="evidence" value="ECO:0007669"/>
    <property type="project" value="UniProtKB-UniRule"/>
</dbReference>
<dbReference type="InterPro" id="IPR002904">
    <property type="entry name" value="Lys-tRNA-ligase"/>
</dbReference>
<keyword evidence="6 10" id="KW-0067">ATP-binding</keyword>
<dbReference type="InterPro" id="IPR014729">
    <property type="entry name" value="Rossmann-like_a/b/a_fold"/>
</dbReference>
<evidence type="ECO:0000256" key="8">
    <source>
        <dbReference type="ARBA" id="ARBA00023146"/>
    </source>
</evidence>
<dbReference type="Proteomes" id="UP000192315">
    <property type="component" value="Unassembled WGS sequence"/>
</dbReference>
<keyword evidence="7 10" id="KW-0648">Protein biosynthesis</keyword>
<dbReference type="SUPFAM" id="SSF52374">
    <property type="entry name" value="Nucleotidylyl transferase"/>
    <property type="match status" value="1"/>
</dbReference>
<dbReference type="PANTHER" id="PTHR37940:SF1">
    <property type="entry name" value="LYSINE--TRNA LIGASE"/>
    <property type="match status" value="1"/>
</dbReference>
<evidence type="ECO:0000313" key="11">
    <source>
        <dbReference type="EMBL" id="SMD30642.1"/>
    </source>
</evidence>
<sequence length="506" mass="58263">MIMHWSESLLKDVSGDQRISTGISPSGPIHIGNMREILTGDIIYKEALKLGIRASFIYLCDDMDPLRKVYPFLPGSYERYVGHPLSMIPAPDGDKTYSEYFLEPFKETIDKIDVRPEIISTTSLYKNGVLSRAIDIAMNNREKIKNILNSIGNYKITGDWYPYEPVCKSCGRINTTTVISYNYPYAEYKCKCGYTGKADIRTDDGKMPWRVEWPAKWFSLHVTIEPFGKDHGAAGGSYDTGKAIASDIFNINPPLPLLYERIFLKGKGVMHSSTGVVIPASEMIKFSPPEIIRFLIAKNNPGRHIDFDPGPGLLNLIDEYEKYERAYFGLDSVKDDDYKDVYELSRLKILKEPEKITFRHIVTLVQIYNNNDALLSALKRSGYEKDYIDDYIMNEIDTARYWLEKYAPPEMKFSLTDENINLNDDERKIVNEFLENIDNIEWSPDSIHNYVYDIIGRSKMRPQDAFAVFYKILIGRSRGPRLGYFIYNLGREYIIKRFSSILAETF</sequence>
<feature type="short sequence motif" description="'HIGH' region" evidence="10">
    <location>
        <begin position="25"/>
        <end position="33"/>
    </location>
</feature>
<comment type="caution">
    <text evidence="10">Lacks conserved residue(s) required for the propagation of feature annotation.</text>
</comment>
<proteinExistence type="inferred from homology"/>
<evidence type="ECO:0000256" key="10">
    <source>
        <dbReference type="HAMAP-Rule" id="MF_00177"/>
    </source>
</evidence>
<keyword evidence="8 10" id="KW-0030">Aminoacyl-tRNA synthetase</keyword>
<gene>
    <name evidence="10" type="primary">lysS</name>
    <name evidence="11" type="ORF">SAMN02745355_0533</name>
</gene>
<comment type="caution">
    <text evidence="11">The sequence shown here is derived from an EMBL/GenBank/DDBJ whole genome shotgun (WGS) entry which is preliminary data.</text>
</comment>
<dbReference type="Gene3D" id="3.40.50.620">
    <property type="entry name" value="HUPs"/>
    <property type="match status" value="2"/>
</dbReference>
<dbReference type="AlphaFoldDB" id="A0A8G2L731"/>
<comment type="subcellular location">
    <subcellularLocation>
        <location evidence="1 10">Cytoplasm</location>
    </subcellularLocation>
</comment>
<dbReference type="EMBL" id="FWYE01000001">
    <property type="protein sequence ID" value="SMD30642.1"/>
    <property type="molecule type" value="Genomic_DNA"/>
</dbReference>
<dbReference type="Gene3D" id="1.10.10.770">
    <property type="match status" value="1"/>
</dbReference>
<dbReference type="InterPro" id="IPR008925">
    <property type="entry name" value="aa_tRNA-synth_I_cd-bd_sf"/>
</dbReference>
<dbReference type="InterPro" id="IPR001412">
    <property type="entry name" value="aa-tRNA-synth_I_CS"/>
</dbReference>
<dbReference type="SUPFAM" id="SSF48163">
    <property type="entry name" value="An anticodon-binding domain of class I aminoacyl-tRNA synthetases"/>
    <property type="match status" value="1"/>
</dbReference>
<evidence type="ECO:0000256" key="1">
    <source>
        <dbReference type="ARBA" id="ARBA00004496"/>
    </source>
</evidence>
<dbReference type="HAMAP" id="MF_00177">
    <property type="entry name" value="Lys_tRNA_synth_class1"/>
    <property type="match status" value="1"/>
</dbReference>
<dbReference type="PROSITE" id="PS00178">
    <property type="entry name" value="AA_TRNA_LIGASE_I"/>
    <property type="match status" value="1"/>
</dbReference>
<keyword evidence="12" id="KW-1185">Reference proteome</keyword>
<comment type="catalytic activity">
    <reaction evidence="9 10">
        <text>tRNA(Lys) + L-lysine + ATP = L-lysyl-tRNA(Lys) + AMP + diphosphate</text>
        <dbReference type="Rhea" id="RHEA:20792"/>
        <dbReference type="Rhea" id="RHEA-COMP:9696"/>
        <dbReference type="Rhea" id="RHEA-COMP:9697"/>
        <dbReference type="ChEBI" id="CHEBI:30616"/>
        <dbReference type="ChEBI" id="CHEBI:32551"/>
        <dbReference type="ChEBI" id="CHEBI:33019"/>
        <dbReference type="ChEBI" id="CHEBI:78442"/>
        <dbReference type="ChEBI" id="CHEBI:78529"/>
        <dbReference type="ChEBI" id="CHEBI:456215"/>
        <dbReference type="EC" id="6.1.1.6"/>
    </reaction>
</comment>
<accession>A0A8G2L731</accession>
<dbReference type="GO" id="GO:0006430">
    <property type="term" value="P:lysyl-tRNA aminoacylation"/>
    <property type="evidence" value="ECO:0007669"/>
    <property type="project" value="UniProtKB-UniRule"/>
</dbReference>
<organism evidence="11 12">
    <name type="scientific">Picrophilus torridus (strain ATCC 700027 / DSM 9790 / JCM 10055 / NBRC 100828 / KAW 2/3)</name>
    <dbReference type="NCBI Taxonomy" id="1122961"/>
    <lineage>
        <taxon>Archaea</taxon>
        <taxon>Methanobacteriati</taxon>
        <taxon>Thermoplasmatota</taxon>
        <taxon>Thermoplasmata</taxon>
        <taxon>Thermoplasmatales</taxon>
        <taxon>Picrophilaceae</taxon>
        <taxon>Picrophilus</taxon>
    </lineage>
</organism>
<evidence type="ECO:0000256" key="3">
    <source>
        <dbReference type="ARBA" id="ARBA00022490"/>
    </source>
</evidence>
<dbReference type="Pfam" id="PF01921">
    <property type="entry name" value="tRNA-synt_1f"/>
    <property type="match status" value="1"/>
</dbReference>
<dbReference type="PANTHER" id="PTHR37940">
    <property type="entry name" value="LYSINE--TRNA LIGASE"/>
    <property type="match status" value="1"/>
</dbReference>
<dbReference type="GO" id="GO:0005737">
    <property type="term" value="C:cytoplasm"/>
    <property type="evidence" value="ECO:0007669"/>
    <property type="project" value="UniProtKB-SubCell"/>
</dbReference>
<evidence type="ECO:0000256" key="9">
    <source>
        <dbReference type="ARBA" id="ARBA00048573"/>
    </source>
</evidence>
<dbReference type="EC" id="6.1.1.6" evidence="10"/>
<dbReference type="GO" id="GO:0000049">
    <property type="term" value="F:tRNA binding"/>
    <property type="evidence" value="ECO:0007669"/>
    <property type="project" value="InterPro"/>
</dbReference>
<dbReference type="NCBIfam" id="TIGR00467">
    <property type="entry name" value="lysS_arch"/>
    <property type="match status" value="1"/>
</dbReference>
<evidence type="ECO:0000313" key="12">
    <source>
        <dbReference type="Proteomes" id="UP000192315"/>
    </source>
</evidence>
<keyword evidence="4 10" id="KW-0436">Ligase</keyword>
<dbReference type="Gene3D" id="1.10.10.350">
    <property type="match status" value="1"/>
</dbReference>
<dbReference type="GO" id="GO:0005524">
    <property type="term" value="F:ATP binding"/>
    <property type="evidence" value="ECO:0007669"/>
    <property type="project" value="UniProtKB-UniRule"/>
</dbReference>
<evidence type="ECO:0000256" key="6">
    <source>
        <dbReference type="ARBA" id="ARBA00022840"/>
    </source>
</evidence>
<dbReference type="InterPro" id="IPR020751">
    <property type="entry name" value="aa-tRNA-synth_I_codon-bd_sub2"/>
</dbReference>
<evidence type="ECO:0000256" key="4">
    <source>
        <dbReference type="ARBA" id="ARBA00022598"/>
    </source>
</evidence>
<keyword evidence="3 10" id="KW-0963">Cytoplasm</keyword>
<evidence type="ECO:0000256" key="5">
    <source>
        <dbReference type="ARBA" id="ARBA00022741"/>
    </source>
</evidence>
<name>A0A8G2L731_PICTO</name>